<comment type="caution">
    <text evidence="1">The sequence shown here is derived from an EMBL/GenBank/DDBJ whole genome shotgun (WGS) entry which is preliminary data.</text>
</comment>
<organism evidence="1 2">
    <name type="scientific">Dentiscutata erythropus</name>
    <dbReference type="NCBI Taxonomy" id="1348616"/>
    <lineage>
        <taxon>Eukaryota</taxon>
        <taxon>Fungi</taxon>
        <taxon>Fungi incertae sedis</taxon>
        <taxon>Mucoromycota</taxon>
        <taxon>Glomeromycotina</taxon>
        <taxon>Glomeromycetes</taxon>
        <taxon>Diversisporales</taxon>
        <taxon>Gigasporaceae</taxon>
        <taxon>Dentiscutata</taxon>
    </lineage>
</organism>
<protein>
    <submittedName>
        <fullName evidence="1">16888_t:CDS:1</fullName>
    </submittedName>
</protein>
<gene>
    <name evidence="1" type="ORF">DERYTH_LOCUS1585</name>
</gene>
<dbReference type="EMBL" id="CAJVPY010000453">
    <property type="protein sequence ID" value="CAG8473743.1"/>
    <property type="molecule type" value="Genomic_DNA"/>
</dbReference>
<evidence type="ECO:0000313" key="1">
    <source>
        <dbReference type="EMBL" id="CAG8473743.1"/>
    </source>
</evidence>
<sequence length="72" mass="8414">MSLKYQNYTYNQLWIYRTEYFGPFYNANSALSSLDTVNIGCFLSSNNNRRVRSYKGSVINVKLEQIENNGNM</sequence>
<keyword evidence="2" id="KW-1185">Reference proteome</keyword>
<accession>A0A9N8Z8Y2</accession>
<evidence type="ECO:0000313" key="2">
    <source>
        <dbReference type="Proteomes" id="UP000789405"/>
    </source>
</evidence>
<dbReference type="Proteomes" id="UP000789405">
    <property type="component" value="Unassembled WGS sequence"/>
</dbReference>
<reference evidence="1" key="1">
    <citation type="submission" date="2021-06" db="EMBL/GenBank/DDBJ databases">
        <authorList>
            <person name="Kallberg Y."/>
            <person name="Tangrot J."/>
            <person name="Rosling A."/>
        </authorList>
    </citation>
    <scope>NUCLEOTIDE SEQUENCE</scope>
    <source>
        <strain evidence="1">MA453B</strain>
    </source>
</reference>
<proteinExistence type="predicted"/>
<dbReference type="AlphaFoldDB" id="A0A9N8Z8Y2"/>
<name>A0A9N8Z8Y2_9GLOM</name>